<evidence type="ECO:0000313" key="3">
    <source>
        <dbReference type="Proteomes" id="UP000326287"/>
    </source>
</evidence>
<accession>A0A5P9NP31</accession>
<dbReference type="AlphaFoldDB" id="A0A5P9NP31"/>
<dbReference type="RefSeq" id="WP_153240718.1">
    <property type="nucleotide sequence ID" value="NZ_CP036422.1"/>
</dbReference>
<keyword evidence="1" id="KW-0812">Transmembrane</keyword>
<evidence type="ECO:0000313" key="2">
    <source>
        <dbReference type="EMBL" id="QFU77571.1"/>
    </source>
</evidence>
<sequence>MLLRRFQQHVSSQNWTAVVLDFFVVVLGLFMGLQIDGWNENRKDAIREREYLEQLQTDFNRNIDILTMMAERHEEMAGDLMFAIGAVKSEALAPEDEERFKWAVMTMQQVPPMSLNMAGYRALVAAGDFSLLSDSDLRSLLVSIEAEIEFDQNAYWRNLGDSLGFSDEEMFDISRTVPHPSGKGIAIEVDFGAILDTRGALGVLANARRTHSQIAQNRRQLRELFVEANSVIGESLSR</sequence>
<dbReference type="KEGG" id="halc:EY643_18885"/>
<name>A0A5P9NP31_9GAMM</name>
<organism evidence="2 3">
    <name type="scientific">Halioglobus maricola</name>
    <dbReference type="NCBI Taxonomy" id="2601894"/>
    <lineage>
        <taxon>Bacteria</taxon>
        <taxon>Pseudomonadati</taxon>
        <taxon>Pseudomonadota</taxon>
        <taxon>Gammaproteobacteria</taxon>
        <taxon>Cellvibrionales</taxon>
        <taxon>Halieaceae</taxon>
        <taxon>Halioglobus</taxon>
    </lineage>
</organism>
<dbReference type="EMBL" id="CP036422">
    <property type="protein sequence ID" value="QFU77571.1"/>
    <property type="molecule type" value="Genomic_DNA"/>
</dbReference>
<evidence type="ECO:0000256" key="1">
    <source>
        <dbReference type="SAM" id="Phobius"/>
    </source>
</evidence>
<keyword evidence="1" id="KW-1133">Transmembrane helix</keyword>
<dbReference type="Proteomes" id="UP000326287">
    <property type="component" value="Chromosome"/>
</dbReference>
<keyword evidence="1" id="KW-0472">Membrane</keyword>
<gene>
    <name evidence="2" type="ORF">EY643_18885</name>
</gene>
<proteinExistence type="predicted"/>
<reference evidence="2 3" key="1">
    <citation type="submission" date="2019-02" db="EMBL/GenBank/DDBJ databases">
        <authorList>
            <person name="Li S.-H."/>
        </authorList>
    </citation>
    <scope>NUCLEOTIDE SEQUENCE [LARGE SCALE GENOMIC DNA]</scope>
    <source>
        <strain evidence="2 3">IMCC14385</strain>
    </source>
</reference>
<protein>
    <submittedName>
        <fullName evidence="2">Uncharacterized protein</fullName>
    </submittedName>
</protein>
<feature type="transmembrane region" description="Helical" evidence="1">
    <location>
        <begin position="15"/>
        <end position="33"/>
    </location>
</feature>
<keyword evidence="3" id="KW-1185">Reference proteome</keyword>
<dbReference type="OrthoDB" id="6388784at2"/>